<dbReference type="SUPFAM" id="SSF54637">
    <property type="entry name" value="Thioesterase/thiol ester dehydrase-isomerase"/>
    <property type="match status" value="1"/>
</dbReference>
<dbReference type="Proteomes" id="UP001501598">
    <property type="component" value="Unassembled WGS sequence"/>
</dbReference>
<keyword evidence="4" id="KW-1185">Reference proteome</keyword>
<name>A0ABP8S2I0_9PSEU</name>
<comment type="caution">
    <text evidence="3">The sequence shown here is derived from an EMBL/GenBank/DDBJ whole genome shotgun (WGS) entry which is preliminary data.</text>
</comment>
<evidence type="ECO:0000313" key="4">
    <source>
        <dbReference type="Proteomes" id="UP001501598"/>
    </source>
</evidence>
<dbReference type="Gene3D" id="1.10.620.20">
    <property type="entry name" value="Ribonucleotide Reductase, subunit A"/>
    <property type="match status" value="1"/>
</dbReference>
<evidence type="ECO:0000313" key="3">
    <source>
        <dbReference type="EMBL" id="GAA4558394.1"/>
    </source>
</evidence>
<dbReference type="InterPro" id="IPR029069">
    <property type="entry name" value="HotDog_dom_sf"/>
</dbReference>
<evidence type="ECO:0000256" key="1">
    <source>
        <dbReference type="SAM" id="MobiDB-lite"/>
    </source>
</evidence>
<gene>
    <name evidence="3" type="ORF">GCM10023175_64460</name>
</gene>
<feature type="region of interest" description="Disordered" evidence="1">
    <location>
        <begin position="234"/>
        <end position="269"/>
    </location>
</feature>
<dbReference type="CDD" id="cd03443">
    <property type="entry name" value="PaaI_thioesterase"/>
    <property type="match status" value="1"/>
</dbReference>
<dbReference type="CDD" id="cd00657">
    <property type="entry name" value="Ferritin_like"/>
    <property type="match status" value="1"/>
</dbReference>
<feature type="compositionally biased region" description="Basic and acidic residues" evidence="1">
    <location>
        <begin position="244"/>
        <end position="261"/>
    </location>
</feature>
<evidence type="ECO:0000259" key="2">
    <source>
        <dbReference type="Pfam" id="PF03061"/>
    </source>
</evidence>
<protein>
    <recommendedName>
        <fullName evidence="2">Thioesterase domain-containing protein</fullName>
    </recommendedName>
</protein>
<dbReference type="Pfam" id="PF03061">
    <property type="entry name" value="4HBT"/>
    <property type="match status" value="1"/>
</dbReference>
<feature type="domain" description="Thioesterase" evidence="2">
    <location>
        <begin position="318"/>
        <end position="392"/>
    </location>
</feature>
<accession>A0ABP8S2I0</accession>
<organism evidence="3 4">
    <name type="scientific">Pseudonocardia xishanensis</name>
    <dbReference type="NCBI Taxonomy" id="630995"/>
    <lineage>
        <taxon>Bacteria</taxon>
        <taxon>Bacillati</taxon>
        <taxon>Actinomycetota</taxon>
        <taxon>Actinomycetes</taxon>
        <taxon>Pseudonocardiales</taxon>
        <taxon>Pseudonocardiaceae</taxon>
        <taxon>Pseudonocardia</taxon>
    </lineage>
</organism>
<dbReference type="Gene3D" id="3.10.129.10">
    <property type="entry name" value="Hotdog Thioesterase"/>
    <property type="match status" value="1"/>
</dbReference>
<dbReference type="SUPFAM" id="SSF47240">
    <property type="entry name" value="Ferritin-like"/>
    <property type="match status" value="1"/>
</dbReference>
<dbReference type="InterPro" id="IPR012348">
    <property type="entry name" value="RNR-like"/>
</dbReference>
<sequence>MTIPGMDTMHSLDVFRHYDRSHWTLDQLDLTGIDRGLVRPEHITLVKSAVMGESNVIAAVHGFLNEFADDYDFSAFAVIWGYQEVQHHYAFTSWLQAVGEDVDSRAVAAMRAPYEPGSTPSATLATNIVSELTVNHVYRAVGNRVQEPVLADLLLRASRDEAAHAREFRHFAAQRLAQHPDELASVLETLYFYTSDDTIRHPVGVFKSGLDALEGHETIDTGFQLFLDRLAGTGDGRAAGQDPQDLRLAHRPRPVDQREGPSRAGRGPDVTITLPWRDHACFGCAPGNPHGLGLTFERGGDALWTDFDLGHHYESYPGVVHGGIVALICDETMGNLLVLRDGTPAVTTSLRMRYVGTVRVGLPHRVTARLLGAGVDLIKAAAEVTDARGDLVATATATYHPLRSES</sequence>
<dbReference type="InterPro" id="IPR009078">
    <property type="entry name" value="Ferritin-like_SF"/>
</dbReference>
<dbReference type="InterPro" id="IPR006683">
    <property type="entry name" value="Thioestr_dom"/>
</dbReference>
<reference evidence="4" key="1">
    <citation type="journal article" date="2019" name="Int. J. Syst. Evol. Microbiol.">
        <title>The Global Catalogue of Microorganisms (GCM) 10K type strain sequencing project: providing services to taxonomists for standard genome sequencing and annotation.</title>
        <authorList>
            <consortium name="The Broad Institute Genomics Platform"/>
            <consortium name="The Broad Institute Genome Sequencing Center for Infectious Disease"/>
            <person name="Wu L."/>
            <person name="Ma J."/>
        </authorList>
    </citation>
    <scope>NUCLEOTIDE SEQUENCE [LARGE SCALE GENOMIC DNA]</scope>
    <source>
        <strain evidence="4">JCM 17906</strain>
    </source>
</reference>
<dbReference type="EMBL" id="BAABGT010000112">
    <property type="protein sequence ID" value="GAA4558394.1"/>
    <property type="molecule type" value="Genomic_DNA"/>
</dbReference>
<proteinExistence type="predicted"/>